<dbReference type="STRING" id="42251.A0A2T6ZYR7"/>
<dbReference type="InterPro" id="IPR025676">
    <property type="entry name" value="Clr5_dom"/>
</dbReference>
<dbReference type="PANTHER" id="PTHR46082">
    <property type="entry name" value="ATP/GTP-BINDING PROTEIN-RELATED"/>
    <property type="match status" value="1"/>
</dbReference>
<sequence>MSDSVSWESNFRTREIAAHEWEDIRDVFEDLYIEQGQTLKMIRQHLAEDYGFYANETQYKKKIRKWDIQKNLSRDKMVAIVRLLDHRTVKGLRTMFSFNGKPLSHERIDRSRKRFNLPGPDVPIEGEIHYEIEGVEYWDPEADKSASQLDPGCPAQLELQESEQAALVEKQETQSSPLQEVRVPVHDGVVYVAGTRIPTTRNPEQNGNDGAAYQPPNVDECRAKPSSSFTPANIEKLNQASKRRCNDSDAGDAADGRKSRRTSRHGDNEAPADALTQLANVIEKSNREERESSDTPAPVPVLIKRRGSLSSMSGGEVGSPGLRFQVLSIRNTGSPSPEPQPSGPILGGGSPPLPPPERRSSNISLPSFSEFEVYSLSSLLPPQARSASGTSPPPPRWSTSPPSPVVAWGPGQPPPPTQRKGSTLALALGKNPATSNDIDWSDSLNVGNFSGGDKIQVPGPVELLSEPITRDPGGEPLYYTSQEGYVGAPRNEYIPGVTSAGGSGLESPSPPSLMSLVSVLSSLPASPHHSPSLSQLPHYDNQSPEPPATPPQVPTSQEITKWVTAAIRYSTKSWWNDLQDLEVQEVKNLTNRLGRKHPDTLDALGTLATLYTTAGKDTEAKELHKYVYDQLREFFGPTHPRTVTAQHNLAGVYLAKGDYPAALAMAKEAAEHSKTVYGADHAETLSCLVQLGHVLSRLGELEEAMRIANSVAEAQGRKPECVANQHTTLSANRLLGILLEKKGCHQRAKAILEEVLARQEELFGKDHPEALSVMDCLGTVYLSLGEPRKSEEILRRTVHLSTEKLGGKHPDTLSSKHNLVNALLRNCHFAAAKDLAGKVYAETRQVFGDEHVDTAISMVNQANALVGLGDASGGINILRATLDKLAVILPAGNSKVLFVKEKLAQELMNSFRISEAERVMREVLVEKRCALGYAHPDTVRVEEWLRMCRAGMRGAEMKGQGGESAATTIGGQWMRQEGFSEGAVTGGSVRV</sequence>
<feature type="domain" description="Clr5" evidence="2">
    <location>
        <begin position="18"/>
        <end position="70"/>
    </location>
</feature>
<dbReference type="Gene3D" id="1.25.40.10">
    <property type="entry name" value="Tetratricopeptide repeat domain"/>
    <property type="match status" value="2"/>
</dbReference>
<evidence type="ECO:0000313" key="3">
    <source>
        <dbReference type="EMBL" id="PUU80632.1"/>
    </source>
</evidence>
<accession>A0A2T6ZYR7</accession>
<evidence type="ECO:0000259" key="2">
    <source>
        <dbReference type="Pfam" id="PF14420"/>
    </source>
</evidence>
<dbReference type="Pfam" id="PF13424">
    <property type="entry name" value="TPR_12"/>
    <property type="match status" value="2"/>
</dbReference>
<dbReference type="InterPro" id="IPR053137">
    <property type="entry name" value="NLR-like"/>
</dbReference>
<evidence type="ECO:0000256" key="1">
    <source>
        <dbReference type="SAM" id="MobiDB-lite"/>
    </source>
</evidence>
<feature type="compositionally biased region" description="Low complexity" evidence="1">
    <location>
        <begin position="524"/>
        <end position="537"/>
    </location>
</feature>
<dbReference type="Pfam" id="PF13374">
    <property type="entry name" value="TPR_10"/>
    <property type="match status" value="1"/>
</dbReference>
<name>A0A2T6ZYR7_TUBBO</name>
<dbReference type="AlphaFoldDB" id="A0A2T6ZYR7"/>
<dbReference type="EMBL" id="NESQ01000060">
    <property type="protein sequence ID" value="PUU80632.1"/>
    <property type="molecule type" value="Genomic_DNA"/>
</dbReference>
<feature type="compositionally biased region" description="Pro residues" evidence="1">
    <location>
        <begin position="391"/>
        <end position="404"/>
    </location>
</feature>
<dbReference type="InterPro" id="IPR019734">
    <property type="entry name" value="TPR_rpt"/>
</dbReference>
<dbReference type="SUPFAM" id="SSF48452">
    <property type="entry name" value="TPR-like"/>
    <property type="match status" value="2"/>
</dbReference>
<dbReference type="SMART" id="SM00028">
    <property type="entry name" value="TPR"/>
    <property type="match status" value="5"/>
</dbReference>
<dbReference type="PANTHER" id="PTHR46082:SF6">
    <property type="entry name" value="AAA+ ATPASE DOMAIN-CONTAINING PROTEIN-RELATED"/>
    <property type="match status" value="1"/>
</dbReference>
<gene>
    <name evidence="3" type="ORF">B9Z19DRAFT_1044353</name>
</gene>
<feature type="compositionally biased region" description="Pro residues" evidence="1">
    <location>
        <begin position="544"/>
        <end position="553"/>
    </location>
</feature>
<organism evidence="3 4">
    <name type="scientific">Tuber borchii</name>
    <name type="common">White truffle</name>
    <dbReference type="NCBI Taxonomy" id="42251"/>
    <lineage>
        <taxon>Eukaryota</taxon>
        <taxon>Fungi</taxon>
        <taxon>Dikarya</taxon>
        <taxon>Ascomycota</taxon>
        <taxon>Pezizomycotina</taxon>
        <taxon>Pezizomycetes</taxon>
        <taxon>Pezizales</taxon>
        <taxon>Tuberaceae</taxon>
        <taxon>Tuber</taxon>
    </lineage>
</organism>
<feature type="region of interest" description="Disordered" evidence="1">
    <location>
        <begin position="382"/>
        <end position="422"/>
    </location>
</feature>
<proteinExistence type="predicted"/>
<dbReference type="Pfam" id="PF14420">
    <property type="entry name" value="Clr5"/>
    <property type="match status" value="1"/>
</dbReference>
<dbReference type="Proteomes" id="UP000244722">
    <property type="component" value="Unassembled WGS sequence"/>
</dbReference>
<comment type="caution">
    <text evidence="3">The sequence shown here is derived from an EMBL/GenBank/DDBJ whole genome shotgun (WGS) entry which is preliminary data.</text>
</comment>
<feature type="region of interest" description="Disordered" evidence="1">
    <location>
        <begin position="524"/>
        <end position="556"/>
    </location>
</feature>
<feature type="compositionally biased region" description="Polar residues" evidence="1">
    <location>
        <begin position="197"/>
        <end position="208"/>
    </location>
</feature>
<feature type="region of interest" description="Disordered" evidence="1">
    <location>
        <begin position="195"/>
        <end position="275"/>
    </location>
</feature>
<dbReference type="OrthoDB" id="5986190at2759"/>
<feature type="compositionally biased region" description="Polar residues" evidence="1">
    <location>
        <begin position="225"/>
        <end position="240"/>
    </location>
</feature>
<reference evidence="3 4" key="1">
    <citation type="submission" date="2017-04" db="EMBL/GenBank/DDBJ databases">
        <title>Draft genome sequence of Tuber borchii Vittad., a whitish edible truffle.</title>
        <authorList>
            <consortium name="DOE Joint Genome Institute"/>
            <person name="Murat C."/>
            <person name="Kuo A."/>
            <person name="Barry K.W."/>
            <person name="Clum A."/>
            <person name="Dockter R.B."/>
            <person name="Fauchery L."/>
            <person name="Iotti M."/>
            <person name="Kohler A."/>
            <person name="Labutti K."/>
            <person name="Lindquist E.A."/>
            <person name="Lipzen A."/>
            <person name="Ohm R.A."/>
            <person name="Wang M."/>
            <person name="Grigoriev I.V."/>
            <person name="Zambonelli A."/>
            <person name="Martin F.M."/>
        </authorList>
    </citation>
    <scope>NUCLEOTIDE SEQUENCE [LARGE SCALE GENOMIC DNA]</scope>
    <source>
        <strain evidence="3 4">Tbo3840</strain>
    </source>
</reference>
<protein>
    <recommendedName>
        <fullName evidence="2">Clr5 domain-containing protein</fullName>
    </recommendedName>
</protein>
<keyword evidence="4" id="KW-1185">Reference proteome</keyword>
<evidence type="ECO:0000313" key="4">
    <source>
        <dbReference type="Proteomes" id="UP000244722"/>
    </source>
</evidence>
<feature type="region of interest" description="Disordered" evidence="1">
    <location>
        <begin position="329"/>
        <end position="363"/>
    </location>
</feature>
<dbReference type="InterPro" id="IPR011990">
    <property type="entry name" value="TPR-like_helical_dom_sf"/>
</dbReference>